<evidence type="ECO:0000313" key="2">
    <source>
        <dbReference type="Proteomes" id="UP001055167"/>
    </source>
</evidence>
<comment type="caution">
    <text evidence="1">The sequence shown here is derived from an EMBL/GenBank/DDBJ whole genome shotgun (WGS) entry which is preliminary data.</text>
</comment>
<organism evidence="1 2">
    <name type="scientific">Methylobacterium crusticola</name>
    <dbReference type="NCBI Taxonomy" id="1697972"/>
    <lineage>
        <taxon>Bacteria</taxon>
        <taxon>Pseudomonadati</taxon>
        <taxon>Pseudomonadota</taxon>
        <taxon>Alphaproteobacteria</taxon>
        <taxon>Hyphomicrobiales</taxon>
        <taxon>Methylobacteriaceae</taxon>
        <taxon>Methylobacterium</taxon>
    </lineage>
</organism>
<gene>
    <name evidence="1" type="ORF">OPKNFCMD_1216</name>
</gene>
<dbReference type="EMBL" id="BPQH01000003">
    <property type="protein sequence ID" value="GJD48495.1"/>
    <property type="molecule type" value="Genomic_DNA"/>
</dbReference>
<name>A0ABQ4QT52_9HYPH</name>
<sequence length="166" mass="18453">MRGMSSMNRPTGVYPSHPSCEQACGIYVYRFTAQNVPSWAAGGCYGKFYAPQFLTDREWYDSTLFPGEDEHLATGPRTNRYRTTGQTWPFGQWLDEPFRKDDPPARPAPGPRVAIALRVGSMDISGEVVGLDAAARMAAEFIRGIDPTEVGTDLRVMLEILDDEDV</sequence>
<accession>A0ABQ4QT52</accession>
<keyword evidence="2" id="KW-1185">Reference proteome</keyword>
<evidence type="ECO:0000313" key="1">
    <source>
        <dbReference type="EMBL" id="GJD48495.1"/>
    </source>
</evidence>
<proteinExistence type="predicted"/>
<reference evidence="1" key="2">
    <citation type="submission" date="2021-08" db="EMBL/GenBank/DDBJ databases">
        <authorList>
            <person name="Tani A."/>
            <person name="Ola A."/>
            <person name="Ogura Y."/>
            <person name="Katsura K."/>
            <person name="Hayashi T."/>
        </authorList>
    </citation>
    <scope>NUCLEOTIDE SEQUENCE</scope>
    <source>
        <strain evidence="1">KCTC 52305</strain>
    </source>
</reference>
<reference evidence="1" key="1">
    <citation type="journal article" date="2021" name="Front. Microbiol.">
        <title>Comprehensive Comparative Genomics and Phenotyping of Methylobacterium Species.</title>
        <authorList>
            <person name="Alessa O."/>
            <person name="Ogura Y."/>
            <person name="Fujitani Y."/>
            <person name="Takami H."/>
            <person name="Hayashi T."/>
            <person name="Sahin N."/>
            <person name="Tani A."/>
        </authorList>
    </citation>
    <scope>NUCLEOTIDE SEQUENCE</scope>
    <source>
        <strain evidence="1">KCTC 52305</strain>
    </source>
</reference>
<dbReference type="Proteomes" id="UP001055167">
    <property type="component" value="Unassembled WGS sequence"/>
</dbReference>
<protein>
    <submittedName>
        <fullName evidence="1">Uncharacterized protein</fullName>
    </submittedName>
</protein>